<dbReference type="Gene3D" id="3.40.630.30">
    <property type="match status" value="1"/>
</dbReference>
<accession>A0ABT1TVS8</accession>
<keyword evidence="1" id="KW-0808">Transferase</keyword>
<dbReference type="PANTHER" id="PTHR43877">
    <property type="entry name" value="AMINOALKYLPHOSPHONATE N-ACETYLTRANSFERASE-RELATED-RELATED"/>
    <property type="match status" value="1"/>
</dbReference>
<evidence type="ECO:0000259" key="3">
    <source>
        <dbReference type="PROSITE" id="PS51186"/>
    </source>
</evidence>
<keyword evidence="2" id="KW-0012">Acyltransferase</keyword>
<dbReference type="Pfam" id="PF00583">
    <property type="entry name" value="Acetyltransf_1"/>
    <property type="match status" value="1"/>
</dbReference>
<keyword evidence="5" id="KW-1185">Reference proteome</keyword>
<evidence type="ECO:0000313" key="4">
    <source>
        <dbReference type="EMBL" id="MCQ8118867.1"/>
    </source>
</evidence>
<dbReference type="InterPro" id="IPR000182">
    <property type="entry name" value="GNAT_dom"/>
</dbReference>
<name>A0ABT1TVS8_9GAMM</name>
<reference evidence="4 5" key="1">
    <citation type="submission" date="2022-07" db="EMBL/GenBank/DDBJ databases">
        <title>Methylomonas rivi sp. nov., Methylomonas rosea sp. nov., Methylomonas aureus sp. nov. and Methylomonas subterranea sp. nov., four novel methanotrophs isolated from a freshwater creek and the deep terrestrial subsurface.</title>
        <authorList>
            <person name="Abin C."/>
            <person name="Sankaranarayanan K."/>
            <person name="Garner C."/>
            <person name="Sindelar R."/>
            <person name="Kotary K."/>
            <person name="Garner R."/>
            <person name="Barclay S."/>
            <person name="Lawson P."/>
            <person name="Krumholz L."/>
        </authorList>
    </citation>
    <scope>NUCLEOTIDE SEQUENCE [LARGE SCALE GENOMIC DNA]</scope>
    <source>
        <strain evidence="4 5">WSC-7</strain>
    </source>
</reference>
<feature type="domain" description="N-acetyltransferase" evidence="3">
    <location>
        <begin position="6"/>
        <end position="157"/>
    </location>
</feature>
<dbReference type="InterPro" id="IPR050832">
    <property type="entry name" value="Bact_Acetyltransf"/>
</dbReference>
<sequence length="168" mass="18789">MFGDTIICREIIKADLPAVLRLYGQPEFDDGDVLTLNVAEQIYARMISYPDYKIYVATHADSIVGTFALLIMDNLGHMGTPSAILEDVAVDPAWQNLGIGKLMMKYALELCAEKGCYKAVLSSNFKRDRAHAFYESLGFERHGYSYRIGISEVTRLTDSATVRPIEPK</sequence>
<evidence type="ECO:0000313" key="5">
    <source>
        <dbReference type="Proteomes" id="UP001524570"/>
    </source>
</evidence>
<gene>
    <name evidence="4" type="ORF">NP589_15635</name>
</gene>
<proteinExistence type="predicted"/>
<protein>
    <submittedName>
        <fullName evidence="4">GNAT family N-acetyltransferase</fullName>
    </submittedName>
</protein>
<comment type="caution">
    <text evidence="4">The sequence shown here is derived from an EMBL/GenBank/DDBJ whole genome shotgun (WGS) entry which is preliminary data.</text>
</comment>
<dbReference type="PROSITE" id="PS51186">
    <property type="entry name" value="GNAT"/>
    <property type="match status" value="1"/>
</dbReference>
<dbReference type="Proteomes" id="UP001524570">
    <property type="component" value="Unassembled WGS sequence"/>
</dbReference>
<dbReference type="EMBL" id="JANIBL010000051">
    <property type="protein sequence ID" value="MCQ8118867.1"/>
    <property type="molecule type" value="Genomic_DNA"/>
</dbReference>
<dbReference type="PANTHER" id="PTHR43877:SF1">
    <property type="entry name" value="ACETYLTRANSFERASE"/>
    <property type="match status" value="1"/>
</dbReference>
<organism evidence="4 5">
    <name type="scientific">Methylomonas rosea</name>
    <dbReference type="NCBI Taxonomy" id="2952227"/>
    <lineage>
        <taxon>Bacteria</taxon>
        <taxon>Pseudomonadati</taxon>
        <taxon>Pseudomonadota</taxon>
        <taxon>Gammaproteobacteria</taxon>
        <taxon>Methylococcales</taxon>
        <taxon>Methylococcaceae</taxon>
        <taxon>Methylomonas</taxon>
    </lineage>
</organism>
<evidence type="ECO:0000256" key="2">
    <source>
        <dbReference type="ARBA" id="ARBA00023315"/>
    </source>
</evidence>
<evidence type="ECO:0000256" key="1">
    <source>
        <dbReference type="ARBA" id="ARBA00022679"/>
    </source>
</evidence>
<dbReference type="SUPFAM" id="SSF55729">
    <property type="entry name" value="Acyl-CoA N-acyltransferases (Nat)"/>
    <property type="match status" value="1"/>
</dbReference>
<dbReference type="RefSeq" id="WP_256607834.1">
    <property type="nucleotide sequence ID" value="NZ_JANIBL010000051.1"/>
</dbReference>
<dbReference type="CDD" id="cd04301">
    <property type="entry name" value="NAT_SF"/>
    <property type="match status" value="1"/>
</dbReference>
<dbReference type="InterPro" id="IPR016181">
    <property type="entry name" value="Acyl_CoA_acyltransferase"/>
</dbReference>